<reference evidence="4 5" key="1">
    <citation type="submission" date="2017-01" db="EMBL/GenBank/DDBJ databases">
        <title>Draft genome sequence of Bacillus oleronius.</title>
        <authorList>
            <person name="Allam M."/>
        </authorList>
    </citation>
    <scope>NUCLEOTIDE SEQUENCE [LARGE SCALE GENOMIC DNA]</scope>
    <source>
        <strain evidence="4 5">DSM 9356</strain>
    </source>
</reference>
<keyword evidence="5" id="KW-1185">Reference proteome</keyword>
<dbReference type="PANTHER" id="PTHR30535">
    <property type="entry name" value="VITAMIN B12-BINDING PROTEIN"/>
    <property type="match status" value="1"/>
</dbReference>
<dbReference type="Gene3D" id="3.40.50.1980">
    <property type="entry name" value="Nitrogenase molybdenum iron protein domain"/>
    <property type="match status" value="2"/>
</dbReference>
<keyword evidence="2" id="KW-0732">Signal</keyword>
<comment type="caution">
    <text evidence="4">The sequence shown here is derived from an EMBL/GenBank/DDBJ whole genome shotgun (WGS) entry which is preliminary data.</text>
</comment>
<sequence length="266" mass="31128">MRKMIEDHLSRIVEYQFPPKRIISICPGITDTLYSLQLENEVVGRTKYCIFPKDKVSNASVVGGTKQINLQVIRELKPDLIIAEKEENTKEIVEELEREFPVFVAEIQSIKDAYRMIRDIGEVTNREELARTLIERIKYQFQEIPSVCGKRVAYVIWRKPYMVVGNDTYIHSVLEKLGFINPFATKSDRYPIVTIKDFQDADLDFVFLATEPFPYSDKYKQEFMKFIPNVVPIIVEGEMFWYGPRMLEASKYFSTFLNKMVNGVYN</sequence>
<dbReference type="EMBL" id="MTLA01000282">
    <property type="protein sequence ID" value="OOP66649.1"/>
    <property type="molecule type" value="Genomic_DNA"/>
</dbReference>
<dbReference type="PROSITE" id="PS50983">
    <property type="entry name" value="FE_B12_PBP"/>
    <property type="match status" value="1"/>
</dbReference>
<protein>
    <submittedName>
        <fullName evidence="4">Iron ABC transporter substrate-binding protein</fullName>
    </submittedName>
</protein>
<evidence type="ECO:0000256" key="2">
    <source>
        <dbReference type="ARBA" id="ARBA00022729"/>
    </source>
</evidence>
<organism evidence="4 5">
    <name type="scientific">Heyndrickxia oleronia</name>
    <dbReference type="NCBI Taxonomy" id="38875"/>
    <lineage>
        <taxon>Bacteria</taxon>
        <taxon>Bacillati</taxon>
        <taxon>Bacillota</taxon>
        <taxon>Bacilli</taxon>
        <taxon>Bacillales</taxon>
        <taxon>Bacillaceae</taxon>
        <taxon>Heyndrickxia</taxon>
    </lineage>
</organism>
<evidence type="ECO:0000256" key="1">
    <source>
        <dbReference type="ARBA" id="ARBA00008814"/>
    </source>
</evidence>
<evidence type="ECO:0000313" key="5">
    <source>
        <dbReference type="Proteomes" id="UP000189761"/>
    </source>
</evidence>
<name>A0A8E2LDX9_9BACI</name>
<comment type="similarity">
    <text evidence="1">Belongs to the bacterial solute-binding protein 8 family.</text>
</comment>
<dbReference type="InterPro" id="IPR050902">
    <property type="entry name" value="ABC_Transporter_SBP"/>
</dbReference>
<evidence type="ECO:0000259" key="3">
    <source>
        <dbReference type="PROSITE" id="PS50983"/>
    </source>
</evidence>
<dbReference type="AlphaFoldDB" id="A0A8E2LDX9"/>
<dbReference type="PANTHER" id="PTHR30535:SF34">
    <property type="entry name" value="MOLYBDATE-BINDING PROTEIN MOLA"/>
    <property type="match status" value="1"/>
</dbReference>
<dbReference type="InterPro" id="IPR002491">
    <property type="entry name" value="ABC_transptr_periplasmic_BD"/>
</dbReference>
<evidence type="ECO:0000313" key="4">
    <source>
        <dbReference type="EMBL" id="OOP66649.1"/>
    </source>
</evidence>
<proteinExistence type="inferred from homology"/>
<gene>
    <name evidence="4" type="ORF">BWZ43_19900</name>
</gene>
<dbReference type="RefSeq" id="WP_058005334.1">
    <property type="nucleotide sequence ID" value="NZ_CP065424.1"/>
</dbReference>
<accession>A0A8E2LDX9</accession>
<dbReference type="NCBIfam" id="NF038402">
    <property type="entry name" value="TroA_like"/>
    <property type="match status" value="1"/>
</dbReference>
<dbReference type="Proteomes" id="UP000189761">
    <property type="component" value="Unassembled WGS sequence"/>
</dbReference>
<dbReference type="SUPFAM" id="SSF53807">
    <property type="entry name" value="Helical backbone' metal receptor"/>
    <property type="match status" value="1"/>
</dbReference>
<dbReference type="Pfam" id="PF01497">
    <property type="entry name" value="Peripla_BP_2"/>
    <property type="match status" value="1"/>
</dbReference>
<feature type="domain" description="Fe/B12 periplasmic-binding" evidence="3">
    <location>
        <begin position="21"/>
        <end position="266"/>
    </location>
</feature>
<dbReference type="InterPro" id="IPR054828">
    <property type="entry name" value="Vit_B12_bind_prot"/>
</dbReference>